<dbReference type="Pfam" id="PF01638">
    <property type="entry name" value="HxlR"/>
    <property type="match status" value="1"/>
</dbReference>
<dbReference type="EMBL" id="CP108090">
    <property type="protein sequence ID" value="WUQ16720.1"/>
    <property type="molecule type" value="Genomic_DNA"/>
</dbReference>
<dbReference type="PROSITE" id="PS51118">
    <property type="entry name" value="HTH_HXLR"/>
    <property type="match status" value="1"/>
</dbReference>
<keyword evidence="3" id="KW-0804">Transcription</keyword>
<keyword evidence="2" id="KW-0238">DNA-binding</keyword>
<feature type="domain" description="HTH hxlR-type" evidence="4">
    <location>
        <begin position="52"/>
        <end position="159"/>
    </location>
</feature>
<sequence length="164" mass="18254">MAPDAKPPPAPAWRPDSAWRQPPLFEQIPRHFDRLNTSDADLAGPWQAWAKCLAHRFAEARGRGRNIRFAVNRGLAIVLTGHVEGDVIRHTEIFSPLRALDLPIGHIITVLEGKGFVDRTVYPAVPPHVEYALTALGHSVAEPLAHLRNWVENHLDEIQALDPA</sequence>
<evidence type="ECO:0000256" key="3">
    <source>
        <dbReference type="ARBA" id="ARBA00023163"/>
    </source>
</evidence>
<proteinExistence type="predicted"/>
<keyword evidence="1" id="KW-0805">Transcription regulation</keyword>
<keyword evidence="6" id="KW-1185">Reference proteome</keyword>
<dbReference type="InterPro" id="IPR002577">
    <property type="entry name" value="HTH_HxlR"/>
</dbReference>
<evidence type="ECO:0000256" key="2">
    <source>
        <dbReference type="ARBA" id="ARBA00023125"/>
    </source>
</evidence>
<name>A0ABZ1TLK6_STRVG</name>
<evidence type="ECO:0000313" key="6">
    <source>
        <dbReference type="Proteomes" id="UP001432039"/>
    </source>
</evidence>
<evidence type="ECO:0000313" key="5">
    <source>
        <dbReference type="EMBL" id="WUQ16720.1"/>
    </source>
</evidence>
<evidence type="ECO:0000256" key="1">
    <source>
        <dbReference type="ARBA" id="ARBA00023015"/>
    </source>
</evidence>
<dbReference type="RefSeq" id="WP_328964978.1">
    <property type="nucleotide sequence ID" value="NZ_CP108090.1"/>
</dbReference>
<dbReference type="Gene3D" id="1.10.10.10">
    <property type="entry name" value="Winged helix-like DNA-binding domain superfamily/Winged helix DNA-binding domain"/>
    <property type="match status" value="1"/>
</dbReference>
<reference evidence="5" key="1">
    <citation type="submission" date="2022-10" db="EMBL/GenBank/DDBJ databases">
        <title>The complete genomes of actinobacterial strains from the NBC collection.</title>
        <authorList>
            <person name="Joergensen T.S."/>
            <person name="Alvarez Arevalo M."/>
            <person name="Sterndorff E.B."/>
            <person name="Faurdal D."/>
            <person name="Vuksanovic O."/>
            <person name="Mourched A.-S."/>
            <person name="Charusanti P."/>
            <person name="Shaw S."/>
            <person name="Blin K."/>
            <person name="Weber T."/>
        </authorList>
    </citation>
    <scope>NUCLEOTIDE SEQUENCE</scope>
    <source>
        <strain evidence="5">NBC_00248</strain>
    </source>
</reference>
<dbReference type="PANTHER" id="PTHR33204:SF37">
    <property type="entry name" value="HTH-TYPE TRANSCRIPTIONAL REGULATOR YODB"/>
    <property type="match status" value="1"/>
</dbReference>
<evidence type="ECO:0000259" key="4">
    <source>
        <dbReference type="PROSITE" id="PS51118"/>
    </source>
</evidence>
<dbReference type="Proteomes" id="UP001432039">
    <property type="component" value="Chromosome"/>
</dbReference>
<dbReference type="InterPro" id="IPR036388">
    <property type="entry name" value="WH-like_DNA-bd_sf"/>
</dbReference>
<dbReference type="PANTHER" id="PTHR33204">
    <property type="entry name" value="TRANSCRIPTIONAL REGULATOR, MARR FAMILY"/>
    <property type="match status" value="1"/>
</dbReference>
<protein>
    <submittedName>
        <fullName evidence="5">Helix-turn-helix transcriptional regulator</fullName>
    </submittedName>
</protein>
<organism evidence="5 6">
    <name type="scientific">Streptomyces virginiae</name>
    <name type="common">Streptomyces cinnamonensis</name>
    <dbReference type="NCBI Taxonomy" id="1961"/>
    <lineage>
        <taxon>Bacteria</taxon>
        <taxon>Bacillati</taxon>
        <taxon>Actinomycetota</taxon>
        <taxon>Actinomycetes</taxon>
        <taxon>Kitasatosporales</taxon>
        <taxon>Streptomycetaceae</taxon>
        <taxon>Streptomyces</taxon>
    </lineage>
</organism>
<dbReference type="InterPro" id="IPR036390">
    <property type="entry name" value="WH_DNA-bd_sf"/>
</dbReference>
<dbReference type="SUPFAM" id="SSF46785">
    <property type="entry name" value="Winged helix' DNA-binding domain"/>
    <property type="match status" value="1"/>
</dbReference>
<accession>A0ABZ1TLK6</accession>
<gene>
    <name evidence="5" type="ORF">OG517_37800</name>
</gene>